<feature type="transmembrane region" description="Helical" evidence="1">
    <location>
        <begin position="225"/>
        <end position="248"/>
    </location>
</feature>
<dbReference type="OrthoDB" id="1149172at2"/>
<dbReference type="EMBL" id="CP034159">
    <property type="protein sequence ID" value="AZI33263.1"/>
    <property type="molecule type" value="Genomic_DNA"/>
</dbReference>
<accession>A0A3G8XL63</accession>
<keyword evidence="1" id="KW-0812">Transmembrane</keyword>
<keyword evidence="1" id="KW-1133">Transmembrane helix</keyword>
<organism evidence="2 3">
    <name type="scientific">Kaistella carnis</name>
    <dbReference type="NCBI Taxonomy" id="1241979"/>
    <lineage>
        <taxon>Bacteria</taxon>
        <taxon>Pseudomonadati</taxon>
        <taxon>Bacteroidota</taxon>
        <taxon>Flavobacteriia</taxon>
        <taxon>Flavobacteriales</taxon>
        <taxon>Weeksellaceae</taxon>
        <taxon>Chryseobacterium group</taxon>
        <taxon>Kaistella</taxon>
    </lineage>
</organism>
<feature type="transmembrane region" description="Helical" evidence="1">
    <location>
        <begin position="268"/>
        <end position="292"/>
    </location>
</feature>
<dbReference type="Proteomes" id="UP000270185">
    <property type="component" value="Chromosome"/>
</dbReference>
<keyword evidence="1" id="KW-0472">Membrane</keyword>
<gene>
    <name evidence="2" type="ORF">EIB73_08765</name>
</gene>
<sequence length="322" mass="37339">MMQFYQKRDFGQFISDTFAFFKEHGKNYFKNYLLINGILLILMVIIFVFGYRELFSQMMGSNTSGQNYYFEAYFQENSAMLILVSTIVFVLFLAVTMVSYSYPILYLKRLTETGNKNIKADDILSDLKNNIGRFLILFLGLFFIVTPLAMIVFGLTVVLMFILIGFFLLILLGPALMNVVNFLMFDYFNTKKGFFESLSYAVRAQFSYKNGREKSPFWKYWGSTIVMYFIIQVVASIFTMIPMMFIFGGMMTIPQTGELQQNPFEGPMGIFIFILYGVSLLFSFLMINVIFVNSGLQYYDSRTDLHRKVDLSEIDTIGTHEI</sequence>
<reference evidence="3" key="1">
    <citation type="submission" date="2018-11" db="EMBL/GenBank/DDBJ databases">
        <title>Proposal to divide the Flavobacteriaceae and reorganize its genera based on Amino Acid Identity values calculated from whole genome sequences.</title>
        <authorList>
            <person name="Nicholson A.C."/>
            <person name="Gulvik C.A."/>
            <person name="Whitney A.M."/>
            <person name="Humrighouse B.W."/>
            <person name="Bell M."/>
            <person name="Holmes B."/>
            <person name="Steigerwalt A.G."/>
            <person name="Villarma A."/>
            <person name="Sheth M."/>
            <person name="Batra D."/>
            <person name="Pryor J."/>
            <person name="Bernardet J.-F."/>
            <person name="Hugo C."/>
            <person name="Kampfer P."/>
            <person name="Newman J.D."/>
            <person name="McQuiston J.R."/>
        </authorList>
    </citation>
    <scope>NUCLEOTIDE SEQUENCE [LARGE SCALE GENOMIC DNA]</scope>
    <source>
        <strain evidence="3">G0081</strain>
    </source>
</reference>
<evidence type="ECO:0000313" key="3">
    <source>
        <dbReference type="Proteomes" id="UP000270185"/>
    </source>
</evidence>
<proteinExistence type="predicted"/>
<dbReference type="RefSeq" id="WP_125024566.1">
    <property type="nucleotide sequence ID" value="NZ_CP034159.1"/>
</dbReference>
<feature type="transmembrane region" description="Helical" evidence="1">
    <location>
        <begin position="134"/>
        <end position="155"/>
    </location>
</feature>
<dbReference type="AlphaFoldDB" id="A0A3G8XL63"/>
<feature type="transmembrane region" description="Helical" evidence="1">
    <location>
        <begin position="161"/>
        <end position="185"/>
    </location>
</feature>
<feature type="transmembrane region" description="Helical" evidence="1">
    <location>
        <begin position="32"/>
        <end position="51"/>
    </location>
</feature>
<dbReference type="KEGG" id="ccas:EIB73_08765"/>
<evidence type="ECO:0000313" key="2">
    <source>
        <dbReference type="EMBL" id="AZI33263.1"/>
    </source>
</evidence>
<name>A0A3G8XL63_9FLAO</name>
<feature type="transmembrane region" description="Helical" evidence="1">
    <location>
        <begin position="79"/>
        <end position="100"/>
    </location>
</feature>
<protein>
    <submittedName>
        <fullName evidence="2">DUF4013 domain-containing protein</fullName>
    </submittedName>
</protein>
<keyword evidence="3" id="KW-1185">Reference proteome</keyword>
<evidence type="ECO:0000256" key="1">
    <source>
        <dbReference type="SAM" id="Phobius"/>
    </source>
</evidence>